<dbReference type="InterPro" id="IPR025997">
    <property type="entry name" value="SBP_2_dom"/>
</dbReference>
<dbReference type="AlphaFoldDB" id="A0A7W7FYL9"/>
<evidence type="ECO:0000256" key="2">
    <source>
        <dbReference type="ARBA" id="ARBA00007639"/>
    </source>
</evidence>
<accession>A0A7W7FYL9</accession>
<proteinExistence type="inferred from homology"/>
<protein>
    <submittedName>
        <fullName evidence="6">Ribose transport system substrate-binding protein</fullName>
    </submittedName>
</protein>
<keyword evidence="7" id="KW-1185">Reference proteome</keyword>
<evidence type="ECO:0000313" key="7">
    <source>
        <dbReference type="Proteomes" id="UP000533598"/>
    </source>
</evidence>
<keyword evidence="3 4" id="KW-0732">Signal</keyword>
<dbReference type="Gene3D" id="3.40.50.2300">
    <property type="match status" value="2"/>
</dbReference>
<organism evidence="6 7">
    <name type="scientific">Crossiella cryophila</name>
    <dbReference type="NCBI Taxonomy" id="43355"/>
    <lineage>
        <taxon>Bacteria</taxon>
        <taxon>Bacillati</taxon>
        <taxon>Actinomycetota</taxon>
        <taxon>Actinomycetes</taxon>
        <taxon>Pseudonocardiales</taxon>
        <taxon>Pseudonocardiaceae</taxon>
        <taxon>Crossiella</taxon>
    </lineage>
</organism>
<comment type="similarity">
    <text evidence="2">Belongs to the bacterial solute-binding protein 2 family.</text>
</comment>
<gene>
    <name evidence="6" type="ORF">HNR67_008383</name>
</gene>
<feature type="signal peptide" evidence="4">
    <location>
        <begin position="1"/>
        <end position="21"/>
    </location>
</feature>
<dbReference type="SUPFAM" id="SSF53822">
    <property type="entry name" value="Periplasmic binding protein-like I"/>
    <property type="match status" value="1"/>
</dbReference>
<dbReference type="Proteomes" id="UP000533598">
    <property type="component" value="Unassembled WGS sequence"/>
</dbReference>
<dbReference type="RefSeq" id="WP_185009428.1">
    <property type="nucleotide sequence ID" value="NZ_BAAAUI010000007.1"/>
</dbReference>
<dbReference type="Pfam" id="PF13407">
    <property type="entry name" value="Peripla_BP_4"/>
    <property type="match status" value="1"/>
</dbReference>
<dbReference type="InterPro" id="IPR028082">
    <property type="entry name" value="Peripla_BP_I"/>
</dbReference>
<dbReference type="GO" id="GO:0030246">
    <property type="term" value="F:carbohydrate binding"/>
    <property type="evidence" value="ECO:0007669"/>
    <property type="project" value="UniProtKB-ARBA"/>
</dbReference>
<dbReference type="PANTHER" id="PTHR46847">
    <property type="entry name" value="D-ALLOSE-BINDING PERIPLASMIC PROTEIN-RELATED"/>
    <property type="match status" value="1"/>
</dbReference>
<dbReference type="PROSITE" id="PS51257">
    <property type="entry name" value="PROKAR_LIPOPROTEIN"/>
    <property type="match status" value="1"/>
</dbReference>
<evidence type="ECO:0000256" key="1">
    <source>
        <dbReference type="ARBA" id="ARBA00004196"/>
    </source>
</evidence>
<evidence type="ECO:0000256" key="3">
    <source>
        <dbReference type="ARBA" id="ARBA00022729"/>
    </source>
</evidence>
<dbReference type="CDD" id="cd20007">
    <property type="entry name" value="PBP1_ABC_sugar_binding-like"/>
    <property type="match status" value="1"/>
</dbReference>
<feature type="chain" id="PRO_5031506515" evidence="4">
    <location>
        <begin position="22"/>
        <end position="328"/>
    </location>
</feature>
<comment type="caution">
    <text evidence="6">The sequence shown here is derived from an EMBL/GenBank/DDBJ whole genome shotgun (WGS) entry which is preliminary data.</text>
</comment>
<evidence type="ECO:0000259" key="5">
    <source>
        <dbReference type="Pfam" id="PF13407"/>
    </source>
</evidence>
<comment type="subcellular location">
    <subcellularLocation>
        <location evidence="1">Cell envelope</location>
    </subcellularLocation>
</comment>
<evidence type="ECO:0000313" key="6">
    <source>
        <dbReference type="EMBL" id="MBB4682265.1"/>
    </source>
</evidence>
<sequence>MNASRTALTMGAALATVLALAACGGGKIGETPGGTPQANNKKLALLPGVKGEPFYISMECGAKEEAGKLGYELSVQAPEKFEAALQVPIVNSVLAAKPSGVLIAPTDDTALGTPMKQLTSAGIKVVEVDTKLKDRTVATSAISSNNKQGGQLAAQTLAKLIGEKGSVLVINTKAGTSTTDARAAGFEEEIKKYPNIKYVGQKYSDNEPSQAANIVSAQIAATPDLAGVFATNLNSGEGAAAGLRNANKRGEVKLVGFDASPKQVDGLRNGDVQALIAQDPAGIGRQGVQQVVNALDGKPTTKEIETNLVAITKDDMDSKKEYFYRTSC</sequence>
<dbReference type="EMBL" id="JACHMH010000001">
    <property type="protein sequence ID" value="MBB4682265.1"/>
    <property type="molecule type" value="Genomic_DNA"/>
</dbReference>
<dbReference type="PANTHER" id="PTHR46847:SF1">
    <property type="entry name" value="D-ALLOSE-BINDING PERIPLASMIC PROTEIN-RELATED"/>
    <property type="match status" value="1"/>
</dbReference>
<feature type="domain" description="Periplasmic binding protein" evidence="5">
    <location>
        <begin position="44"/>
        <end position="298"/>
    </location>
</feature>
<dbReference type="GO" id="GO:0030313">
    <property type="term" value="C:cell envelope"/>
    <property type="evidence" value="ECO:0007669"/>
    <property type="project" value="UniProtKB-SubCell"/>
</dbReference>
<evidence type="ECO:0000256" key="4">
    <source>
        <dbReference type="SAM" id="SignalP"/>
    </source>
</evidence>
<reference evidence="6 7" key="1">
    <citation type="submission" date="2020-08" db="EMBL/GenBank/DDBJ databases">
        <title>Sequencing the genomes of 1000 actinobacteria strains.</title>
        <authorList>
            <person name="Klenk H.-P."/>
        </authorList>
    </citation>
    <scope>NUCLEOTIDE SEQUENCE [LARGE SCALE GENOMIC DNA]</scope>
    <source>
        <strain evidence="6 7">DSM 44230</strain>
    </source>
</reference>
<name>A0A7W7FYL9_9PSEU</name>